<feature type="region of interest" description="Disordered" evidence="1">
    <location>
        <begin position="1"/>
        <end position="231"/>
    </location>
</feature>
<organism evidence="2 3">
    <name type="scientific">Talaromyces proteolyticus</name>
    <dbReference type="NCBI Taxonomy" id="1131652"/>
    <lineage>
        <taxon>Eukaryota</taxon>
        <taxon>Fungi</taxon>
        <taxon>Dikarya</taxon>
        <taxon>Ascomycota</taxon>
        <taxon>Pezizomycotina</taxon>
        <taxon>Eurotiomycetes</taxon>
        <taxon>Eurotiomycetidae</taxon>
        <taxon>Eurotiales</taxon>
        <taxon>Trichocomaceae</taxon>
        <taxon>Talaromyces</taxon>
        <taxon>Talaromyces sect. Bacilispori</taxon>
    </lineage>
</organism>
<feature type="compositionally biased region" description="Acidic residues" evidence="1">
    <location>
        <begin position="67"/>
        <end position="79"/>
    </location>
</feature>
<feature type="region of interest" description="Disordered" evidence="1">
    <location>
        <begin position="243"/>
        <end position="265"/>
    </location>
</feature>
<protein>
    <submittedName>
        <fullName evidence="2">Uncharacterized protein</fullName>
    </submittedName>
</protein>
<feature type="compositionally biased region" description="Acidic residues" evidence="1">
    <location>
        <begin position="129"/>
        <end position="141"/>
    </location>
</feature>
<gene>
    <name evidence="2" type="ORF">BGW36DRAFT_354148</name>
</gene>
<dbReference type="GeneID" id="70243782"/>
<proteinExistence type="predicted"/>
<evidence type="ECO:0000313" key="3">
    <source>
        <dbReference type="Proteomes" id="UP001201262"/>
    </source>
</evidence>
<sequence>MVVSTRQGLVGSSPANGADGATAGKRKTRATRSDSQSNKRRRMGEEESEIPQDNVVVEMPLRRKAAEDDEVPETQEANDESNGIATTDEPQNTASNDVPVKNHIRFDSEEPTPVPKEIDEIPETQVVPPEEESSDDDEAPEVVDNSAQLLSLKVQAQKQEKARKRDENLRKQKRKLQDERNKSQAKATKKPRPEKQNPSATRPSEPSLGQDDDLVSESTATLQGSVVRESGRLALPALLPEEILNAESVYRPPTPEPEQKPKSTKYHKFFDDVEKPVKDLHRGDVTIRVLEDKKVMLPPKSLTAGRDLKAAWMSGQRRKKAPIGLKRVSSRPQGFLRR</sequence>
<keyword evidence="3" id="KW-1185">Reference proteome</keyword>
<dbReference type="GO" id="GO:0006364">
    <property type="term" value="P:rRNA processing"/>
    <property type="evidence" value="ECO:0007669"/>
    <property type="project" value="InterPro"/>
</dbReference>
<comment type="caution">
    <text evidence="2">The sequence shown here is derived from an EMBL/GenBank/DDBJ whole genome shotgun (WGS) entry which is preliminary data.</text>
</comment>
<accession>A0AAD4L365</accession>
<evidence type="ECO:0000313" key="2">
    <source>
        <dbReference type="EMBL" id="KAH8705750.1"/>
    </source>
</evidence>
<dbReference type="Pfam" id="PF08297">
    <property type="entry name" value="U3_snoRNA_assoc"/>
    <property type="match status" value="1"/>
</dbReference>
<feature type="compositionally biased region" description="Polar residues" evidence="1">
    <location>
        <begin position="145"/>
        <end position="157"/>
    </location>
</feature>
<feature type="compositionally biased region" description="Polar residues" evidence="1">
    <location>
        <begin position="80"/>
        <end position="96"/>
    </location>
</feature>
<dbReference type="RefSeq" id="XP_046078371.1">
    <property type="nucleotide sequence ID" value="XM_046213495.1"/>
</dbReference>
<name>A0AAD4L365_9EURO</name>
<dbReference type="GO" id="GO:0030515">
    <property type="term" value="F:snoRNA binding"/>
    <property type="evidence" value="ECO:0007669"/>
    <property type="project" value="InterPro"/>
</dbReference>
<dbReference type="EMBL" id="JAJTJA010000001">
    <property type="protein sequence ID" value="KAH8705750.1"/>
    <property type="molecule type" value="Genomic_DNA"/>
</dbReference>
<dbReference type="Proteomes" id="UP001201262">
    <property type="component" value="Unassembled WGS sequence"/>
</dbReference>
<evidence type="ECO:0000256" key="1">
    <source>
        <dbReference type="SAM" id="MobiDB-lite"/>
    </source>
</evidence>
<feature type="compositionally biased region" description="Basic and acidic residues" evidence="1">
    <location>
        <begin position="158"/>
        <end position="182"/>
    </location>
</feature>
<dbReference type="AlphaFoldDB" id="A0AAD4L365"/>
<reference evidence="2" key="1">
    <citation type="submission" date="2021-12" db="EMBL/GenBank/DDBJ databases">
        <title>Convergent genome expansion in fungi linked to evolution of root-endophyte symbiosis.</title>
        <authorList>
            <consortium name="DOE Joint Genome Institute"/>
            <person name="Ke Y.-H."/>
            <person name="Bonito G."/>
            <person name="Liao H.-L."/>
            <person name="Looney B."/>
            <person name="Rojas-Flechas A."/>
            <person name="Nash J."/>
            <person name="Hameed K."/>
            <person name="Schadt C."/>
            <person name="Martin F."/>
            <person name="Crous P.W."/>
            <person name="Miettinen O."/>
            <person name="Magnuson J.K."/>
            <person name="Labbe J."/>
            <person name="Jacobson D."/>
            <person name="Doktycz M.J."/>
            <person name="Veneault-Fourrey C."/>
            <person name="Kuo A."/>
            <person name="Mondo S."/>
            <person name="Calhoun S."/>
            <person name="Riley R."/>
            <person name="Ohm R."/>
            <person name="LaButti K."/>
            <person name="Andreopoulos B."/>
            <person name="Pangilinan J."/>
            <person name="Nolan M."/>
            <person name="Tritt A."/>
            <person name="Clum A."/>
            <person name="Lipzen A."/>
            <person name="Daum C."/>
            <person name="Barry K."/>
            <person name="Grigoriev I.V."/>
            <person name="Vilgalys R."/>
        </authorList>
    </citation>
    <scope>NUCLEOTIDE SEQUENCE</scope>
    <source>
        <strain evidence="2">PMI_201</strain>
    </source>
</reference>
<dbReference type="InterPro" id="IPR013268">
    <property type="entry name" value="UTP16"/>
</dbReference>